<dbReference type="Proteomes" id="UP000034407">
    <property type="component" value="Unassembled WGS sequence"/>
</dbReference>
<name>A0A0M3DKV2_9FIRM</name>
<gene>
    <name evidence="2" type="ORF">VN21_00355</name>
</gene>
<dbReference type="OrthoDB" id="2074478at2"/>
<protein>
    <submittedName>
        <fullName evidence="2">Uncharacterized protein</fullName>
    </submittedName>
</protein>
<proteinExistence type="predicted"/>
<evidence type="ECO:0000313" key="2">
    <source>
        <dbReference type="EMBL" id="KKY02968.1"/>
    </source>
</evidence>
<dbReference type="AlphaFoldDB" id="A0A0M3DKV2"/>
<dbReference type="PATRIC" id="fig|1629550.3.peg.28"/>
<keyword evidence="1" id="KW-0472">Membrane</keyword>
<reference evidence="2 3" key="1">
    <citation type="submission" date="2015-04" db="EMBL/GenBank/DDBJ databases">
        <title>Microcin producing Clostridium sp. JC272T.</title>
        <authorList>
            <person name="Jyothsna T."/>
            <person name="Sasikala C."/>
            <person name="Ramana C."/>
        </authorList>
    </citation>
    <scope>NUCLEOTIDE SEQUENCE [LARGE SCALE GENOMIC DNA]</scope>
    <source>
        <strain evidence="2 3">JC272</strain>
    </source>
</reference>
<evidence type="ECO:0000256" key="1">
    <source>
        <dbReference type="SAM" id="Phobius"/>
    </source>
</evidence>
<dbReference type="RefSeq" id="WP_046821515.1">
    <property type="nucleotide sequence ID" value="NZ_LBBT01000010.1"/>
</dbReference>
<sequence length="103" mass="11672">MFKWFLNAFIWIVESLLKGLVAIIVGAINFIIASLGIAINFILSFLPDSPFKLFNLNIDGVQFLGYLDWIVPISYIVTLIGTWCACMIAYYGIRAIMKFTKLN</sequence>
<keyword evidence="1" id="KW-0812">Transmembrane</keyword>
<comment type="caution">
    <text evidence="2">The sequence shown here is derived from an EMBL/GenBank/DDBJ whole genome shotgun (WGS) entry which is preliminary data.</text>
</comment>
<keyword evidence="3" id="KW-1185">Reference proteome</keyword>
<keyword evidence="1" id="KW-1133">Transmembrane helix</keyword>
<feature type="transmembrane region" description="Helical" evidence="1">
    <location>
        <begin position="20"/>
        <end position="46"/>
    </location>
</feature>
<dbReference type="EMBL" id="LBBT01000010">
    <property type="protein sequence ID" value="KKY02968.1"/>
    <property type="molecule type" value="Genomic_DNA"/>
</dbReference>
<accession>A0A0M3DKV2</accession>
<organism evidence="2 3">
    <name type="scientific">Paraclostridium benzoelyticum</name>
    <dbReference type="NCBI Taxonomy" id="1629550"/>
    <lineage>
        <taxon>Bacteria</taxon>
        <taxon>Bacillati</taxon>
        <taxon>Bacillota</taxon>
        <taxon>Clostridia</taxon>
        <taxon>Peptostreptococcales</taxon>
        <taxon>Peptostreptococcaceae</taxon>
        <taxon>Paraclostridium</taxon>
    </lineage>
</organism>
<evidence type="ECO:0000313" key="3">
    <source>
        <dbReference type="Proteomes" id="UP000034407"/>
    </source>
</evidence>
<feature type="transmembrane region" description="Helical" evidence="1">
    <location>
        <begin position="66"/>
        <end position="93"/>
    </location>
</feature>